<sequence>MKTQTMTLFLLIPISFFSQKTEKNFIIDDDGITVEKLNKTLSYDDNYNKDNKIYKIGRRFIYSYYYENQEGKKILVGKGEPIKQQDYYIHDWKFIPIDNPTDETVKNIILKPVTGNIFKHHLPDYNQTGISYEYVMGNSLALNTETTGVIENEMNLWIHPPRSNFFEILEINPFPYIKAPYKTGNKWKWKLEIGDGWSDKRWKEWTGGIENSYEYEITDRKNIPTKLGNLDCYVVTAKATSRIGETGLISYFSPIYGFIKLEYKNIDGTKTVLELEKAE</sequence>
<reference evidence="1 2" key="1">
    <citation type="journal article" date="2013" name="Int. J. Syst. Evol. Microbiol.">
        <title>Chryseobacterium angstadtii sp. nov., isolated from a newt tank.</title>
        <authorList>
            <person name="Kirk K.E."/>
            <person name="Hoffman J.A."/>
            <person name="Smith K.A."/>
            <person name="Strahan B.L."/>
            <person name="Failor K.C."/>
            <person name="Krebs J.E."/>
            <person name="Gale A.N."/>
            <person name="Do T.D."/>
            <person name="Sontag T.C."/>
            <person name="Batties A.M."/>
            <person name="Mistiszyn K."/>
            <person name="Newman J.D."/>
        </authorList>
    </citation>
    <scope>NUCLEOTIDE SEQUENCE [LARGE SCALE GENOMIC DNA]</scope>
    <source>
        <strain evidence="1 2">KM</strain>
    </source>
</reference>
<comment type="caution">
    <text evidence="1">The sequence shown here is derived from an EMBL/GenBank/DDBJ whole genome shotgun (WGS) entry which is preliminary data.</text>
</comment>
<accession>A0A0J7III0</accession>
<dbReference type="EMBL" id="LFND01000001">
    <property type="protein sequence ID" value="KMQ66198.1"/>
    <property type="molecule type" value="Genomic_DNA"/>
</dbReference>
<protein>
    <submittedName>
        <fullName evidence="1">Uncharacterized protein</fullName>
    </submittedName>
</protein>
<evidence type="ECO:0000313" key="2">
    <source>
        <dbReference type="Proteomes" id="UP000036261"/>
    </source>
</evidence>
<dbReference type="OrthoDB" id="980385at2"/>
<organism evidence="1 2">
    <name type="scientific">Chryseobacterium angstadtii</name>
    <dbReference type="NCBI Taxonomy" id="558151"/>
    <lineage>
        <taxon>Bacteria</taxon>
        <taxon>Pseudomonadati</taxon>
        <taxon>Bacteroidota</taxon>
        <taxon>Flavobacteriia</taxon>
        <taxon>Flavobacteriales</taxon>
        <taxon>Weeksellaceae</taxon>
        <taxon>Chryseobacterium group</taxon>
        <taxon>Chryseobacterium</taxon>
    </lineage>
</organism>
<dbReference type="AlphaFoldDB" id="A0A0J7III0"/>
<keyword evidence="2" id="KW-1185">Reference proteome</keyword>
<proteinExistence type="predicted"/>
<evidence type="ECO:0000313" key="1">
    <source>
        <dbReference type="EMBL" id="KMQ66198.1"/>
    </source>
</evidence>
<gene>
    <name evidence="1" type="ORF">ACM46_01145</name>
</gene>
<dbReference type="PATRIC" id="fig|558151.6.peg.238"/>
<dbReference type="Proteomes" id="UP000036261">
    <property type="component" value="Unassembled WGS sequence"/>
</dbReference>
<name>A0A0J7III0_9FLAO</name>
<dbReference type="RefSeq" id="WP_131707523.1">
    <property type="nucleotide sequence ID" value="NZ_LFND01000001.1"/>
</dbReference>